<dbReference type="AlphaFoldDB" id="A0A9P6G3Z3"/>
<organism evidence="2 3">
    <name type="scientific">Paraphaeosphaeria minitans</name>
    <dbReference type="NCBI Taxonomy" id="565426"/>
    <lineage>
        <taxon>Eukaryota</taxon>
        <taxon>Fungi</taxon>
        <taxon>Dikarya</taxon>
        <taxon>Ascomycota</taxon>
        <taxon>Pezizomycotina</taxon>
        <taxon>Dothideomycetes</taxon>
        <taxon>Pleosporomycetidae</taxon>
        <taxon>Pleosporales</taxon>
        <taxon>Massarineae</taxon>
        <taxon>Didymosphaeriaceae</taxon>
        <taxon>Paraphaeosphaeria</taxon>
    </lineage>
</organism>
<accession>A0A9P6G3Z3</accession>
<keyword evidence="1" id="KW-0732">Signal</keyword>
<dbReference type="Proteomes" id="UP000756921">
    <property type="component" value="Unassembled WGS sequence"/>
</dbReference>
<protein>
    <submittedName>
        <fullName evidence="2">Uncharacterized protein</fullName>
    </submittedName>
</protein>
<dbReference type="EMBL" id="WJXW01000019">
    <property type="protein sequence ID" value="KAF9728534.1"/>
    <property type="molecule type" value="Genomic_DNA"/>
</dbReference>
<name>A0A9P6G3Z3_9PLEO</name>
<feature type="chain" id="PRO_5040210237" evidence="1">
    <location>
        <begin position="18"/>
        <end position="114"/>
    </location>
</feature>
<keyword evidence="3" id="KW-1185">Reference proteome</keyword>
<gene>
    <name evidence="2" type="ORF">PMIN01_13362</name>
</gene>
<evidence type="ECO:0000313" key="3">
    <source>
        <dbReference type="Proteomes" id="UP000756921"/>
    </source>
</evidence>
<evidence type="ECO:0000256" key="1">
    <source>
        <dbReference type="SAM" id="SignalP"/>
    </source>
</evidence>
<comment type="caution">
    <text evidence="2">The sequence shown here is derived from an EMBL/GenBank/DDBJ whole genome shotgun (WGS) entry which is preliminary data.</text>
</comment>
<feature type="signal peptide" evidence="1">
    <location>
        <begin position="1"/>
        <end position="17"/>
    </location>
</feature>
<dbReference type="OrthoDB" id="3794364at2759"/>
<reference evidence="2" key="1">
    <citation type="journal article" date="2020" name="Mol. Plant Microbe Interact.">
        <title>Genome Sequence of the Biocontrol Agent Coniothyrium minitans strain Conio (IMI 134523).</title>
        <authorList>
            <person name="Patel D."/>
            <person name="Shittu T.A."/>
            <person name="Baroncelli R."/>
            <person name="Muthumeenakshi S."/>
            <person name="Osborne T.H."/>
            <person name="Janganan T.K."/>
            <person name="Sreenivasaprasad S."/>
        </authorList>
    </citation>
    <scope>NUCLEOTIDE SEQUENCE</scope>
    <source>
        <strain evidence="2">Conio</strain>
    </source>
</reference>
<sequence>MRCNFLFISVLFAVTNAEISSHSTDLPNLPAIPSGLQSLINSIESRASSAAGQINSIVSNAATAVPSQLLSKAIDILPVETSKVSASGATSGMEARSWSANGAIGAAVAWFLVN</sequence>
<proteinExistence type="predicted"/>
<evidence type="ECO:0000313" key="2">
    <source>
        <dbReference type="EMBL" id="KAF9728534.1"/>
    </source>
</evidence>